<dbReference type="AlphaFoldDB" id="A0AAJ7E2J5"/>
<protein>
    <submittedName>
        <fullName evidence="2 3">Uncharacterized protein LOC105368210</fullName>
    </submittedName>
</protein>
<evidence type="ECO:0000313" key="1">
    <source>
        <dbReference type="Proteomes" id="UP000695007"/>
    </source>
</evidence>
<sequence length="413" mass="47984">MTVLQRRTDVDSIHICVDDNKKDCLTYRCNYWTNHNSWSEDIENAAPNKIFEQWRIVERTLFNEQDQLSVGLLFDECVQWRNQLSQFRILGRNILKEGNKTSKAVCDKRNSRIINASNKKNAYGTNLCSYKYDCSVKSNRNQCKDKIIDIIIDFICKEISEIQMTKKVDNFNDNYHEFLKIVPAPIYTKKNPLVKNYFYHNNERTNTLAKGKRQKKKEVEKPNYQDTQIRRNRLGTVFNEKIIVSPVPFISTTKKSFSTLSNAPVHFVIENQNFSNSNRSPMKKDNTKQILSQRRKTSLLSKPQIQTWNTSGYPTILPKNVKLSPIDTTRLSSNNRRLTKIAEILPSRSNRNSLSPILNSVQSTFHNYVQYDSHNSSLEIHGSNTMAQVPQVENISTKEISTCLKRSDAHYLL</sequence>
<organism evidence="1 3">
    <name type="scientific">Ceratosolen solmsi marchali</name>
    <dbReference type="NCBI Taxonomy" id="326594"/>
    <lineage>
        <taxon>Eukaryota</taxon>
        <taxon>Metazoa</taxon>
        <taxon>Ecdysozoa</taxon>
        <taxon>Arthropoda</taxon>
        <taxon>Hexapoda</taxon>
        <taxon>Insecta</taxon>
        <taxon>Pterygota</taxon>
        <taxon>Neoptera</taxon>
        <taxon>Endopterygota</taxon>
        <taxon>Hymenoptera</taxon>
        <taxon>Apocrita</taxon>
        <taxon>Proctotrupomorpha</taxon>
        <taxon>Chalcidoidea</taxon>
        <taxon>Agaonidae</taxon>
        <taxon>Agaoninae</taxon>
        <taxon>Ceratosolen</taxon>
    </lineage>
</organism>
<gene>
    <name evidence="2 3" type="primary">LOC105368210</name>
</gene>
<keyword evidence="1" id="KW-1185">Reference proteome</keyword>
<dbReference type="KEGG" id="csol:105368210"/>
<dbReference type="RefSeq" id="XP_011505477.1">
    <property type="nucleotide sequence ID" value="XM_011507175.1"/>
</dbReference>
<accession>A0AAJ7E2J5</accession>
<dbReference type="RefSeq" id="XP_011505478.1">
    <property type="nucleotide sequence ID" value="XM_011507176.1"/>
</dbReference>
<reference evidence="2 3" key="1">
    <citation type="submission" date="2025-04" db="UniProtKB">
        <authorList>
            <consortium name="RefSeq"/>
        </authorList>
    </citation>
    <scope>IDENTIFICATION</scope>
</reference>
<dbReference type="GeneID" id="105368210"/>
<proteinExistence type="predicted"/>
<name>A0AAJ7E2J5_9HYME</name>
<evidence type="ECO:0000313" key="3">
    <source>
        <dbReference type="RefSeq" id="XP_011505478.1"/>
    </source>
</evidence>
<dbReference type="Proteomes" id="UP000695007">
    <property type="component" value="Unplaced"/>
</dbReference>
<evidence type="ECO:0000313" key="2">
    <source>
        <dbReference type="RefSeq" id="XP_011505477.1"/>
    </source>
</evidence>